<feature type="domain" description="SnoaL-like" evidence="1">
    <location>
        <begin position="10"/>
        <end position="105"/>
    </location>
</feature>
<proteinExistence type="predicted"/>
<gene>
    <name evidence="2" type="ORF">QRX50_24005</name>
</gene>
<dbReference type="Gene3D" id="3.10.450.50">
    <property type="match status" value="1"/>
</dbReference>
<organism evidence="2 3">
    <name type="scientific">Amycolatopsis carbonis</name>
    <dbReference type="NCBI Taxonomy" id="715471"/>
    <lineage>
        <taxon>Bacteria</taxon>
        <taxon>Bacillati</taxon>
        <taxon>Actinomycetota</taxon>
        <taxon>Actinomycetes</taxon>
        <taxon>Pseudonocardiales</taxon>
        <taxon>Pseudonocardiaceae</taxon>
        <taxon>Amycolatopsis</taxon>
    </lineage>
</organism>
<sequence length="110" mass="12055">MTTALPQTVVGYLAAHETRDADRALPHFTPDATVADDGRTYHGPAEIRGWLEGAASEHTYTSTLIATEQIDDDHVVATHHLEGDFPGGQVDLHFRFTLDHGLISRLVIEP</sequence>
<dbReference type="RefSeq" id="WP_285974149.1">
    <property type="nucleotide sequence ID" value="NZ_CP127294.1"/>
</dbReference>
<accession>A0A9Y2INH7</accession>
<protein>
    <submittedName>
        <fullName evidence="2">Nuclear transport factor 2 family protein</fullName>
    </submittedName>
</protein>
<keyword evidence="3" id="KW-1185">Reference proteome</keyword>
<dbReference type="SUPFAM" id="SSF54427">
    <property type="entry name" value="NTF2-like"/>
    <property type="match status" value="1"/>
</dbReference>
<dbReference type="InterPro" id="IPR032710">
    <property type="entry name" value="NTF2-like_dom_sf"/>
</dbReference>
<dbReference type="KEGG" id="acab:QRX50_24005"/>
<name>A0A9Y2INH7_9PSEU</name>
<evidence type="ECO:0000313" key="2">
    <source>
        <dbReference type="EMBL" id="WIX83600.1"/>
    </source>
</evidence>
<dbReference type="Proteomes" id="UP001236014">
    <property type="component" value="Chromosome"/>
</dbReference>
<dbReference type="AlphaFoldDB" id="A0A9Y2INH7"/>
<evidence type="ECO:0000313" key="3">
    <source>
        <dbReference type="Proteomes" id="UP001236014"/>
    </source>
</evidence>
<dbReference type="Pfam" id="PF12680">
    <property type="entry name" value="SnoaL_2"/>
    <property type="match status" value="1"/>
</dbReference>
<dbReference type="InterPro" id="IPR037401">
    <property type="entry name" value="SnoaL-like"/>
</dbReference>
<reference evidence="2 3" key="1">
    <citation type="submission" date="2023-06" db="EMBL/GenBank/DDBJ databases">
        <authorList>
            <person name="Oyuntsetseg B."/>
            <person name="Kim S.B."/>
        </authorList>
    </citation>
    <scope>NUCLEOTIDE SEQUENCE [LARGE SCALE GENOMIC DNA]</scope>
    <source>
        <strain evidence="2 3">2-15</strain>
    </source>
</reference>
<evidence type="ECO:0000259" key="1">
    <source>
        <dbReference type="Pfam" id="PF12680"/>
    </source>
</evidence>
<dbReference type="EMBL" id="CP127294">
    <property type="protein sequence ID" value="WIX83600.1"/>
    <property type="molecule type" value="Genomic_DNA"/>
</dbReference>